<dbReference type="Pfam" id="PF10988">
    <property type="entry name" value="DUF2807"/>
    <property type="match status" value="1"/>
</dbReference>
<dbReference type="PANTHER" id="PTHR39200:SF1">
    <property type="entry name" value="AUTO-TRANSPORTER ADHESIN HEAD GIN DOMAIN-CONTAINING PROTEIN-RELATED"/>
    <property type="match status" value="1"/>
</dbReference>
<dbReference type="Proteomes" id="UP001216139">
    <property type="component" value="Chromosome"/>
</dbReference>
<gene>
    <name evidence="3" type="ORF">PQO05_19500</name>
</gene>
<feature type="signal peptide" evidence="1">
    <location>
        <begin position="1"/>
        <end position="24"/>
    </location>
</feature>
<evidence type="ECO:0000313" key="3">
    <source>
        <dbReference type="EMBL" id="WCT10925.1"/>
    </source>
</evidence>
<evidence type="ECO:0000259" key="2">
    <source>
        <dbReference type="Pfam" id="PF10988"/>
    </source>
</evidence>
<keyword evidence="4" id="KW-1185">Reference proteome</keyword>
<dbReference type="InterPro" id="IPR021255">
    <property type="entry name" value="DUF2807"/>
</dbReference>
<feature type="chain" id="PRO_5047116222" evidence="1">
    <location>
        <begin position="25"/>
        <end position="240"/>
    </location>
</feature>
<dbReference type="PROSITE" id="PS51257">
    <property type="entry name" value="PROKAR_LIPOPROTEIN"/>
    <property type="match status" value="1"/>
</dbReference>
<sequence>MKKLIVIPSFIMAIALLCTLSACRNNCIKGSGNENTETRKFGDFKSIEIQGAFNVVLKQDSSMGVKITADDNLLKYIRTGVSGGKLHIYSKKNFCSKGPITINIGVGRLESLSADGAIELNSDGKINTDNLRLSLSGGNKITLNLNAADFSVDGSGANELFLTGQAAAAKSSFTGSGKLHAFDFVVGDYDLSTTGASNCEINVLKSLKVSTMGASDIKYKGNPANIQNEKSGASKLTKVD</sequence>
<evidence type="ECO:0000313" key="4">
    <source>
        <dbReference type="Proteomes" id="UP001216139"/>
    </source>
</evidence>
<proteinExistence type="predicted"/>
<name>A0ABY7T3A1_9SPHI</name>
<feature type="domain" description="Putative auto-transporter adhesin head GIN" evidence="2">
    <location>
        <begin position="43"/>
        <end position="223"/>
    </location>
</feature>
<keyword evidence="1" id="KW-0732">Signal</keyword>
<reference evidence="3 4" key="1">
    <citation type="submission" date="2023-02" db="EMBL/GenBank/DDBJ databases">
        <title>Genome sequence of Mucilaginibacter jinjuensis strain KACC 16571.</title>
        <authorList>
            <person name="Kim S."/>
            <person name="Heo J."/>
            <person name="Kwon S.-W."/>
        </authorList>
    </citation>
    <scope>NUCLEOTIDE SEQUENCE [LARGE SCALE GENOMIC DNA]</scope>
    <source>
        <strain evidence="3 4">KACC 16571</strain>
    </source>
</reference>
<protein>
    <submittedName>
        <fullName evidence="3">DUF2807 domain-containing protein</fullName>
    </submittedName>
</protein>
<dbReference type="PANTHER" id="PTHR39200">
    <property type="entry name" value="HYPOTHETICAL EXPORTED PROTEIN"/>
    <property type="match status" value="1"/>
</dbReference>
<evidence type="ECO:0000256" key="1">
    <source>
        <dbReference type="SAM" id="SignalP"/>
    </source>
</evidence>
<dbReference type="EMBL" id="CP117167">
    <property type="protein sequence ID" value="WCT10925.1"/>
    <property type="molecule type" value="Genomic_DNA"/>
</dbReference>
<dbReference type="RefSeq" id="WP_273629115.1">
    <property type="nucleotide sequence ID" value="NZ_CP117167.1"/>
</dbReference>
<organism evidence="3 4">
    <name type="scientific">Mucilaginibacter jinjuensis</name>
    <dbReference type="NCBI Taxonomy" id="1176721"/>
    <lineage>
        <taxon>Bacteria</taxon>
        <taxon>Pseudomonadati</taxon>
        <taxon>Bacteroidota</taxon>
        <taxon>Sphingobacteriia</taxon>
        <taxon>Sphingobacteriales</taxon>
        <taxon>Sphingobacteriaceae</taxon>
        <taxon>Mucilaginibacter</taxon>
    </lineage>
</organism>
<dbReference type="Gene3D" id="2.160.20.120">
    <property type="match status" value="1"/>
</dbReference>
<accession>A0ABY7T3A1</accession>